<gene>
    <name evidence="4" type="ORF">ELY37_04805</name>
</gene>
<dbReference type="GO" id="GO:0015888">
    <property type="term" value="P:thiamine transport"/>
    <property type="evidence" value="ECO:0007669"/>
    <property type="project" value="TreeGrafter"/>
</dbReference>
<comment type="caution">
    <text evidence="4">The sequence shown here is derived from an EMBL/GenBank/DDBJ whole genome shotgun (WGS) entry which is preliminary data.</text>
</comment>
<keyword evidence="1 3" id="KW-0732">Signal</keyword>
<accession>A0A3S0YZZ7</accession>
<name>A0A3S0YZZ7_9GAMM</name>
<dbReference type="CDD" id="cd13547">
    <property type="entry name" value="PBP2_Fbp_like_2"/>
    <property type="match status" value="1"/>
</dbReference>
<keyword evidence="2" id="KW-0479">Metal-binding</keyword>
<feature type="binding site" evidence="2">
    <location>
        <position position="222"/>
    </location>
    <ligand>
        <name>Fe cation</name>
        <dbReference type="ChEBI" id="CHEBI:24875"/>
    </ligand>
</feature>
<evidence type="ECO:0000256" key="2">
    <source>
        <dbReference type="PIRSR" id="PIRSR002825-1"/>
    </source>
</evidence>
<dbReference type="PANTHER" id="PTHR30006:SF2">
    <property type="entry name" value="ABC TRANSPORTER SUBSTRATE-BINDING PROTEIN"/>
    <property type="match status" value="1"/>
</dbReference>
<dbReference type="SUPFAM" id="SSF53850">
    <property type="entry name" value="Periplasmic binding protein-like II"/>
    <property type="match status" value="1"/>
</dbReference>
<dbReference type="PIRSF" id="PIRSF002825">
    <property type="entry name" value="CfbpA"/>
    <property type="match status" value="1"/>
</dbReference>
<dbReference type="EMBL" id="RZHD01000004">
    <property type="protein sequence ID" value="RUR47588.1"/>
    <property type="molecule type" value="Genomic_DNA"/>
</dbReference>
<dbReference type="GO" id="GO:0030976">
    <property type="term" value="F:thiamine pyrophosphate binding"/>
    <property type="evidence" value="ECO:0007669"/>
    <property type="project" value="TreeGrafter"/>
</dbReference>
<sequence length="328" mass="34864">MVSRRLSGPAMAALTSMLLLATGASAQAQALTVYSAGPDALIERLAADFTEQTGIAVNVFQSTTGQVMARLEAERANPLADVVISASWDSATSLADEGLLHEYLSANANQVPDFLKTDYYVAQGVSALALVWNRNSDSPAPKDWSDLTDAAYANQVTMPDPAQSGAAFELVTGLLTSMGEEGTWSLLEALVDNGMIVPGPNARALNPVLQGAKSVVFGAVDYISLGQQADGEAIDVIFPESGTVIAPRPMMILASTAQPDEAEQFVDFVLSEQGQKRVAESYLMPARDDIDALRPTLGELTLIDVDAEEMNAQRDAILSRFRDVTGHQ</sequence>
<keyword evidence="2" id="KW-0408">Iron</keyword>
<evidence type="ECO:0000313" key="4">
    <source>
        <dbReference type="EMBL" id="RUR47588.1"/>
    </source>
</evidence>
<dbReference type="OrthoDB" id="305758at2"/>
<dbReference type="RefSeq" id="WP_126952160.1">
    <property type="nucleotide sequence ID" value="NZ_RZHD01000004.1"/>
</dbReference>
<dbReference type="GO" id="GO:0046872">
    <property type="term" value="F:metal ion binding"/>
    <property type="evidence" value="ECO:0007669"/>
    <property type="project" value="UniProtKB-KW"/>
</dbReference>
<evidence type="ECO:0000256" key="3">
    <source>
        <dbReference type="SAM" id="SignalP"/>
    </source>
</evidence>
<dbReference type="GO" id="GO:0030288">
    <property type="term" value="C:outer membrane-bounded periplasmic space"/>
    <property type="evidence" value="ECO:0007669"/>
    <property type="project" value="TreeGrafter"/>
</dbReference>
<feature type="signal peptide" evidence="3">
    <location>
        <begin position="1"/>
        <end position="21"/>
    </location>
</feature>
<keyword evidence="5" id="KW-1185">Reference proteome</keyword>
<dbReference type="Pfam" id="PF13343">
    <property type="entry name" value="SBP_bac_6"/>
    <property type="match status" value="1"/>
</dbReference>
<dbReference type="InterPro" id="IPR026045">
    <property type="entry name" value="Ferric-bd"/>
</dbReference>
<feature type="chain" id="PRO_5018524462" evidence="3">
    <location>
        <begin position="22"/>
        <end position="328"/>
    </location>
</feature>
<dbReference type="PANTHER" id="PTHR30006">
    <property type="entry name" value="THIAMINE-BINDING PERIPLASMIC PROTEIN-RELATED"/>
    <property type="match status" value="1"/>
</dbReference>
<dbReference type="Proteomes" id="UP000286912">
    <property type="component" value="Unassembled WGS sequence"/>
</dbReference>
<dbReference type="Gene3D" id="3.40.190.10">
    <property type="entry name" value="Periplasmic binding protein-like II"/>
    <property type="match status" value="2"/>
</dbReference>
<dbReference type="AlphaFoldDB" id="A0A3S0YZZ7"/>
<evidence type="ECO:0000313" key="5">
    <source>
        <dbReference type="Proteomes" id="UP000286912"/>
    </source>
</evidence>
<evidence type="ECO:0000256" key="1">
    <source>
        <dbReference type="ARBA" id="ARBA00022729"/>
    </source>
</evidence>
<dbReference type="GO" id="GO:0030975">
    <property type="term" value="F:thiamine binding"/>
    <property type="evidence" value="ECO:0007669"/>
    <property type="project" value="TreeGrafter"/>
</dbReference>
<proteinExistence type="predicted"/>
<reference evidence="4 5" key="1">
    <citation type="submission" date="2018-12" db="EMBL/GenBank/DDBJ databases">
        <title>three novel Halomonas strain isolated from plants.</title>
        <authorList>
            <person name="Sun C."/>
        </authorList>
    </citation>
    <scope>NUCLEOTIDE SEQUENCE [LARGE SCALE GENOMIC DNA]</scope>
    <source>
        <strain evidence="4 5">RC</strain>
    </source>
</reference>
<protein>
    <submittedName>
        <fullName evidence="4">Extracellular solute-binding protein</fullName>
    </submittedName>
</protein>
<organism evidence="4 5">
    <name type="scientific">Vreelandella populi</name>
    <dbReference type="NCBI Taxonomy" id="2498858"/>
    <lineage>
        <taxon>Bacteria</taxon>
        <taxon>Pseudomonadati</taxon>
        <taxon>Pseudomonadota</taxon>
        <taxon>Gammaproteobacteria</taxon>
        <taxon>Oceanospirillales</taxon>
        <taxon>Halomonadaceae</taxon>
        <taxon>Vreelandella</taxon>
    </lineage>
</organism>